<evidence type="ECO:0000313" key="2">
    <source>
        <dbReference type="EMBL" id="KIL36997.1"/>
    </source>
</evidence>
<comment type="caution">
    <text evidence="2">The sequence shown here is derived from an EMBL/GenBank/DDBJ whole genome shotgun (WGS) entry which is preliminary data.</text>
</comment>
<sequence length="102" mass="12070">MQIYTAATHKERDFTSFFWGDIDLGGFNIFTHIRERVIPNLKVFNMDESTFLKYRNYAEPIDSAYRPKLSRMVGDPRYEVFQSVLEVMLKDGLRLEQEAQLL</sequence>
<accession>A0ABR5A7X4</accession>
<gene>
    <name evidence="2" type="ORF">SD71_04735</name>
</gene>
<evidence type="ECO:0000259" key="1">
    <source>
        <dbReference type="Pfam" id="PF09983"/>
    </source>
</evidence>
<evidence type="ECO:0000313" key="3">
    <source>
        <dbReference type="Proteomes" id="UP000054526"/>
    </source>
</evidence>
<proteinExistence type="predicted"/>
<dbReference type="InterPro" id="IPR024534">
    <property type="entry name" value="JetD_C"/>
</dbReference>
<dbReference type="Proteomes" id="UP000054526">
    <property type="component" value="Unassembled WGS sequence"/>
</dbReference>
<dbReference type="EMBL" id="JXAL01000003">
    <property type="protein sequence ID" value="KIL36997.1"/>
    <property type="molecule type" value="Genomic_DNA"/>
</dbReference>
<keyword evidence="3" id="KW-1185">Reference proteome</keyword>
<name>A0ABR5A7X4_9BACL</name>
<reference evidence="2 3" key="1">
    <citation type="submission" date="2014-12" db="EMBL/GenBank/DDBJ databases">
        <title>Draft genome sequence of Cohnella kolymensis strain B-2846.</title>
        <authorList>
            <person name="Karlyshev A.V."/>
            <person name="Kudryashova E.B."/>
        </authorList>
    </citation>
    <scope>NUCLEOTIDE SEQUENCE [LARGE SCALE GENOMIC DNA]</scope>
    <source>
        <strain evidence="2 3">VKM B-2846</strain>
    </source>
</reference>
<organism evidence="2 3">
    <name type="scientific">Cohnella kolymensis</name>
    <dbReference type="NCBI Taxonomy" id="1590652"/>
    <lineage>
        <taxon>Bacteria</taxon>
        <taxon>Bacillati</taxon>
        <taxon>Bacillota</taxon>
        <taxon>Bacilli</taxon>
        <taxon>Bacillales</taxon>
        <taxon>Paenibacillaceae</taxon>
        <taxon>Cohnella</taxon>
    </lineage>
</organism>
<feature type="domain" description="Wadjet protein JetD C-terminal" evidence="1">
    <location>
        <begin position="17"/>
        <end position="99"/>
    </location>
</feature>
<protein>
    <recommendedName>
        <fullName evidence="1">Wadjet protein JetD C-terminal domain-containing protein</fullName>
    </recommendedName>
</protein>
<dbReference type="Pfam" id="PF09983">
    <property type="entry name" value="JetD_C"/>
    <property type="match status" value="1"/>
</dbReference>